<evidence type="ECO:0000256" key="10">
    <source>
        <dbReference type="SAM" id="SignalP"/>
    </source>
</evidence>
<dbReference type="Gene3D" id="2.170.130.10">
    <property type="entry name" value="TonB-dependent receptor, plug domain"/>
    <property type="match status" value="1"/>
</dbReference>
<proteinExistence type="inferred from homology"/>
<keyword evidence="10" id="KW-0732">Signal</keyword>
<dbReference type="Gene3D" id="2.40.170.20">
    <property type="entry name" value="TonB-dependent receptor, beta-barrel domain"/>
    <property type="match status" value="1"/>
</dbReference>
<dbReference type="SUPFAM" id="SSF56935">
    <property type="entry name" value="Porins"/>
    <property type="match status" value="1"/>
</dbReference>
<dbReference type="InterPro" id="IPR036942">
    <property type="entry name" value="Beta-barrel_TonB_sf"/>
</dbReference>
<evidence type="ECO:0000256" key="7">
    <source>
        <dbReference type="ARBA" id="ARBA00023237"/>
    </source>
</evidence>
<keyword evidence="3 8" id="KW-1134">Transmembrane beta strand</keyword>
<feature type="signal peptide" evidence="10">
    <location>
        <begin position="1"/>
        <end position="25"/>
    </location>
</feature>
<dbReference type="Gene3D" id="3.55.50.30">
    <property type="match status" value="1"/>
</dbReference>
<comment type="subcellular location">
    <subcellularLocation>
        <location evidence="1 8">Cell outer membrane</location>
        <topology evidence="1 8">Multi-pass membrane protein</topology>
    </subcellularLocation>
</comment>
<keyword evidence="7 8" id="KW-0998">Cell outer membrane</keyword>
<keyword evidence="5 9" id="KW-0798">TonB box</keyword>
<keyword evidence="14" id="KW-1185">Reference proteome</keyword>
<feature type="domain" description="TonB-dependent receptor-like beta-barrel" evidence="11">
    <location>
        <begin position="621"/>
        <end position="1041"/>
    </location>
</feature>
<dbReference type="NCBIfam" id="TIGR04056">
    <property type="entry name" value="OMP_RagA_SusC"/>
    <property type="match status" value="1"/>
</dbReference>
<dbReference type="InterPro" id="IPR023997">
    <property type="entry name" value="TonB-dep_OMP_SusC/RagA_CS"/>
</dbReference>
<evidence type="ECO:0000313" key="14">
    <source>
        <dbReference type="Proteomes" id="UP001319045"/>
    </source>
</evidence>
<sequence>MVKKMRLLLWLVIVTLCFATPTLHAEEQQPKNVVTLSLRGESMASALKIVQKQSGWKILYVVDDVKGYTVDANISNATVEEAVAKILSGKPFTYSVKGKFISIAYKATKKQDKKETVANRLRQISGVITDESGETLIGASVNVPGSPYGTITGTDGRYELLIPENCSDVQVSYVGMRTSRVKVGRNENVNFVMTADHTTIDEVVVTGYQTLSKERSTGSFSKVTAEDLQSKRMNTISSLLEGEVAGYNDGLIRGVTTMNATKTPLYVIDGFPVENTKMGVYGSLEEGLPDVNVDDIESITVLKDAAAASIYGARAANGVIVITTKHKTSKSNKTDVSFSTTLTWHPYKMYTGNMADSKLVVDLEKEWASQNPNLSGNNAASYAQNLLDYKVYPSAGITSILNYYAGNTSQTDMEQTLNSLSSKGYNYNDQMAKYAKRDPLYQQYNLGIVSNTGKNMFKTDVTYRHDANEDKYSGSQWLGLNLANTTKFTKWLSLDMGAYMKFSQDNAQGYDVMSPGYSVLPYDDLVNSDGSNYTKTQNSYLSTETVNLINKYGLYNLDITPLDELNRNTAVTKGFNVRAYARLNIELTSWLKYSASFQYERSSYKYEQIADKQSIAARNKVDNFAYNKNGSAVYAIPYGNIFNRRDQYVRTLNFRQQLDFNKTFGNVHNVVAILGTETRDTKIDMHRSQMFNYDTDMLSSGTVDETSLVSGFTGILGNYSYLQATDLNASYENTNRFVSVYGNASYTYDDRYTVTGSLRWDRSNLWGTSSKFQNKPTWSLGAGWIISKEKWFDAPWVNYLKLRVSDGIGGNVSKDSAPYLVASYYTNNNVGGKYGYVSSRPNPKLSWEKTNTFNLGVDFAMLGNRLNGTLEYYNKKGTDLLASTMGVPTEGYGYSTYTINNGEMNNRGFEVSLKGLILHSQDWRISANTTFGYNKNKVTYVNVKAPVYYLALDHASAYPTIGYEYNAIFGYKWAGLSSNGLPQVYDEKGEITSHQPTNLESLQYQGTTVPKYNGSLGAEISYKNFDFNILFTYAGGHIMRNVNPAFLTCSYSRLGYITNIASASSALAGRWQKAGDEAYTNVPRAIFAESGYSASELYNVYYYSSQNILDADYLKLSNISLSYHIPVSVCRRLSMQNARVQVNVENPCMWTHTDQAKYQLGGYNATNYMVGLFLNF</sequence>
<evidence type="ECO:0000256" key="8">
    <source>
        <dbReference type="PROSITE-ProRule" id="PRU01360"/>
    </source>
</evidence>
<keyword evidence="4 8" id="KW-0812">Transmembrane</keyword>
<evidence type="ECO:0000256" key="9">
    <source>
        <dbReference type="RuleBase" id="RU003357"/>
    </source>
</evidence>
<evidence type="ECO:0000259" key="12">
    <source>
        <dbReference type="Pfam" id="PF07715"/>
    </source>
</evidence>
<evidence type="ECO:0000256" key="5">
    <source>
        <dbReference type="ARBA" id="ARBA00023077"/>
    </source>
</evidence>
<dbReference type="InterPro" id="IPR023996">
    <property type="entry name" value="TonB-dep_OMP_SusC/RagA"/>
</dbReference>
<dbReference type="Gene3D" id="2.60.40.1120">
    <property type="entry name" value="Carboxypeptidase-like, regulatory domain"/>
    <property type="match status" value="1"/>
</dbReference>
<dbReference type="Proteomes" id="UP001319045">
    <property type="component" value="Chromosome"/>
</dbReference>
<accession>A0ABM7P0D9</accession>
<evidence type="ECO:0000256" key="2">
    <source>
        <dbReference type="ARBA" id="ARBA00022448"/>
    </source>
</evidence>
<evidence type="ECO:0000256" key="6">
    <source>
        <dbReference type="ARBA" id="ARBA00023136"/>
    </source>
</evidence>
<keyword evidence="2 8" id="KW-0813">Transport</keyword>
<evidence type="ECO:0000259" key="11">
    <source>
        <dbReference type="Pfam" id="PF00593"/>
    </source>
</evidence>
<evidence type="ECO:0000256" key="4">
    <source>
        <dbReference type="ARBA" id="ARBA00022692"/>
    </source>
</evidence>
<dbReference type="RefSeq" id="WP_207153777.1">
    <property type="nucleotide sequence ID" value="NZ_AP024484.1"/>
</dbReference>
<dbReference type="SUPFAM" id="SSF49464">
    <property type="entry name" value="Carboxypeptidase regulatory domain-like"/>
    <property type="match status" value="1"/>
</dbReference>
<organism evidence="13 14">
    <name type="scientific">Prevotella herbatica</name>
    <dbReference type="NCBI Taxonomy" id="2801997"/>
    <lineage>
        <taxon>Bacteria</taxon>
        <taxon>Pseudomonadati</taxon>
        <taxon>Bacteroidota</taxon>
        <taxon>Bacteroidia</taxon>
        <taxon>Bacteroidales</taxon>
        <taxon>Prevotellaceae</taxon>
        <taxon>Prevotella</taxon>
    </lineage>
</organism>
<feature type="domain" description="TonB-dependent receptor plug" evidence="12">
    <location>
        <begin position="213"/>
        <end position="319"/>
    </location>
</feature>
<dbReference type="InterPro" id="IPR039426">
    <property type="entry name" value="TonB-dep_rcpt-like"/>
</dbReference>
<dbReference type="InterPro" id="IPR008969">
    <property type="entry name" value="CarboxyPept-like_regulatory"/>
</dbReference>
<dbReference type="InterPro" id="IPR000531">
    <property type="entry name" value="Beta-barrel_TonB"/>
</dbReference>
<dbReference type="Pfam" id="PF13715">
    <property type="entry name" value="CarbopepD_reg_2"/>
    <property type="match status" value="1"/>
</dbReference>
<reference evidence="13 14" key="1">
    <citation type="journal article" date="2022" name="Int. J. Syst. Evol. Microbiol.">
        <title>Prevotella herbatica sp. nov., a plant polysaccharide-decomposing anaerobic bacterium isolated from a methanogenic reactor.</title>
        <authorList>
            <person name="Uek A."/>
            <person name="Tonouchi A."/>
            <person name="Kaku N."/>
            <person name="Ueki K."/>
        </authorList>
    </citation>
    <scope>NUCLEOTIDE SEQUENCE [LARGE SCALE GENOMIC DNA]</scope>
    <source>
        <strain evidence="13 14">WR041</strain>
    </source>
</reference>
<evidence type="ECO:0000256" key="3">
    <source>
        <dbReference type="ARBA" id="ARBA00022452"/>
    </source>
</evidence>
<evidence type="ECO:0000256" key="1">
    <source>
        <dbReference type="ARBA" id="ARBA00004571"/>
    </source>
</evidence>
<protein>
    <submittedName>
        <fullName evidence="13">SusC/RagA family TonB-linked outer membrane protein</fullName>
    </submittedName>
</protein>
<dbReference type="NCBIfam" id="TIGR04057">
    <property type="entry name" value="SusC_RagA_signa"/>
    <property type="match status" value="1"/>
</dbReference>
<evidence type="ECO:0000313" key="13">
    <source>
        <dbReference type="EMBL" id="BCS86201.1"/>
    </source>
</evidence>
<dbReference type="PROSITE" id="PS52016">
    <property type="entry name" value="TONB_DEPENDENT_REC_3"/>
    <property type="match status" value="1"/>
</dbReference>
<dbReference type="Pfam" id="PF07715">
    <property type="entry name" value="Plug"/>
    <property type="match status" value="1"/>
</dbReference>
<gene>
    <name evidence="13" type="ORF">prwr041_20940</name>
</gene>
<dbReference type="Pfam" id="PF00593">
    <property type="entry name" value="TonB_dep_Rec_b-barrel"/>
    <property type="match status" value="1"/>
</dbReference>
<dbReference type="InterPro" id="IPR012910">
    <property type="entry name" value="Plug_dom"/>
</dbReference>
<dbReference type="InterPro" id="IPR037066">
    <property type="entry name" value="Plug_dom_sf"/>
</dbReference>
<feature type="chain" id="PRO_5045194572" evidence="10">
    <location>
        <begin position="26"/>
        <end position="1176"/>
    </location>
</feature>
<keyword evidence="6 8" id="KW-0472">Membrane</keyword>
<comment type="similarity">
    <text evidence="8 9">Belongs to the TonB-dependent receptor family.</text>
</comment>
<name>A0ABM7P0D9_9BACT</name>
<dbReference type="EMBL" id="AP024484">
    <property type="protein sequence ID" value="BCS86201.1"/>
    <property type="molecule type" value="Genomic_DNA"/>
</dbReference>